<sequence>KEYYISVSPQWWCIASNDDQLGFALTKGLQGLLITKNIFTRFHDKSQSGIDALLSLFLNQRAKKFY</sequence>
<reference evidence="1 2" key="1">
    <citation type="journal article" date="2014" name="Curr. Biol.">
        <title>The genome of the clonal raider ant Cerapachys biroi.</title>
        <authorList>
            <person name="Oxley P.R."/>
            <person name="Ji L."/>
            <person name="Fetter-Pruneda I."/>
            <person name="McKenzie S.K."/>
            <person name="Li C."/>
            <person name="Hu H."/>
            <person name="Zhang G."/>
            <person name="Kronauer D.J."/>
        </authorList>
    </citation>
    <scope>NUCLEOTIDE SEQUENCE [LARGE SCALE GENOMIC DNA]</scope>
</reference>
<dbReference type="EMBL" id="KK107077">
    <property type="protein sequence ID" value="EZA60518.1"/>
    <property type="molecule type" value="Genomic_DNA"/>
</dbReference>
<organism evidence="1 2">
    <name type="scientific">Ooceraea biroi</name>
    <name type="common">Clonal raider ant</name>
    <name type="synonym">Cerapachys biroi</name>
    <dbReference type="NCBI Taxonomy" id="2015173"/>
    <lineage>
        <taxon>Eukaryota</taxon>
        <taxon>Metazoa</taxon>
        <taxon>Ecdysozoa</taxon>
        <taxon>Arthropoda</taxon>
        <taxon>Hexapoda</taxon>
        <taxon>Insecta</taxon>
        <taxon>Pterygota</taxon>
        <taxon>Neoptera</taxon>
        <taxon>Endopterygota</taxon>
        <taxon>Hymenoptera</taxon>
        <taxon>Apocrita</taxon>
        <taxon>Aculeata</taxon>
        <taxon>Formicoidea</taxon>
        <taxon>Formicidae</taxon>
        <taxon>Dorylinae</taxon>
        <taxon>Ooceraea</taxon>
    </lineage>
</organism>
<protein>
    <submittedName>
        <fullName evidence="1">Uncharacterized protein</fullName>
    </submittedName>
</protein>
<dbReference type="Proteomes" id="UP000053097">
    <property type="component" value="Unassembled WGS sequence"/>
</dbReference>
<keyword evidence="2" id="KW-1185">Reference proteome</keyword>
<accession>A0A026WXG3</accession>
<proteinExistence type="predicted"/>
<evidence type="ECO:0000313" key="1">
    <source>
        <dbReference type="EMBL" id="EZA60518.1"/>
    </source>
</evidence>
<gene>
    <name evidence="1" type="ORF">X777_14543</name>
</gene>
<name>A0A026WXG3_OOCBI</name>
<feature type="non-terminal residue" evidence="1">
    <location>
        <position position="1"/>
    </location>
</feature>
<dbReference type="AlphaFoldDB" id="A0A026WXG3"/>
<evidence type="ECO:0000313" key="2">
    <source>
        <dbReference type="Proteomes" id="UP000053097"/>
    </source>
</evidence>